<dbReference type="InterPro" id="IPR021660">
    <property type="entry name" value="DUF3253"/>
</dbReference>
<accession>A0A7W9FCJ9</accession>
<sequence length="168" mass="18434">MSDESTERTPDGHHIVVDRRRWRATDPDIPDTLRQELVDELMAARRAVRTDGDTARPRVSDAKHALGERGYPWWEDPTDEELATRIIATTRALLSKRAGRSICPSDVARVVGGSGERWRSAMPTVRSTVAQMAADGVVVVTQKGEAVDIAQARGPVRISLAPAEDPSE</sequence>
<evidence type="ECO:0000313" key="2">
    <source>
        <dbReference type="Proteomes" id="UP000517712"/>
    </source>
</evidence>
<dbReference type="AlphaFoldDB" id="A0A7W9FCJ9"/>
<name>A0A7W9FCJ9_9MICO</name>
<evidence type="ECO:0008006" key="3">
    <source>
        <dbReference type="Google" id="ProtNLM"/>
    </source>
</evidence>
<protein>
    <recommendedName>
        <fullName evidence="3">DUF3253 domain-containing protein</fullName>
    </recommendedName>
</protein>
<dbReference type="Proteomes" id="UP000517712">
    <property type="component" value="Unassembled WGS sequence"/>
</dbReference>
<dbReference type="EMBL" id="JACHMU010000001">
    <property type="protein sequence ID" value="MBB5742558.1"/>
    <property type="molecule type" value="Genomic_DNA"/>
</dbReference>
<dbReference type="InterPro" id="IPR036388">
    <property type="entry name" value="WH-like_DNA-bd_sf"/>
</dbReference>
<dbReference type="SUPFAM" id="SSF46785">
    <property type="entry name" value="Winged helix' DNA-binding domain"/>
    <property type="match status" value="1"/>
</dbReference>
<dbReference type="RefSeq" id="WP_184282056.1">
    <property type="nucleotide sequence ID" value="NZ_BAAAPG010000001.1"/>
</dbReference>
<proteinExistence type="predicted"/>
<reference evidence="1 2" key="1">
    <citation type="submission" date="2020-08" db="EMBL/GenBank/DDBJ databases">
        <title>Sequencing the genomes of 1000 actinobacteria strains.</title>
        <authorList>
            <person name="Klenk H.-P."/>
        </authorList>
    </citation>
    <scope>NUCLEOTIDE SEQUENCE [LARGE SCALE GENOMIC DNA]</scope>
    <source>
        <strain evidence="1 2">DSM 24823</strain>
    </source>
</reference>
<gene>
    <name evidence="1" type="ORF">HD600_001055</name>
</gene>
<keyword evidence="2" id="KW-1185">Reference proteome</keyword>
<dbReference type="Gene3D" id="1.10.10.10">
    <property type="entry name" value="Winged helix-like DNA-binding domain superfamily/Winged helix DNA-binding domain"/>
    <property type="match status" value="1"/>
</dbReference>
<organism evidence="1 2">
    <name type="scientific">Microbacterium ginsengiterrae</name>
    <dbReference type="NCBI Taxonomy" id="546115"/>
    <lineage>
        <taxon>Bacteria</taxon>
        <taxon>Bacillati</taxon>
        <taxon>Actinomycetota</taxon>
        <taxon>Actinomycetes</taxon>
        <taxon>Micrococcales</taxon>
        <taxon>Microbacteriaceae</taxon>
        <taxon>Microbacterium</taxon>
    </lineage>
</organism>
<comment type="caution">
    <text evidence="1">The sequence shown here is derived from an EMBL/GenBank/DDBJ whole genome shotgun (WGS) entry which is preliminary data.</text>
</comment>
<dbReference type="InterPro" id="IPR036390">
    <property type="entry name" value="WH_DNA-bd_sf"/>
</dbReference>
<evidence type="ECO:0000313" key="1">
    <source>
        <dbReference type="EMBL" id="MBB5742558.1"/>
    </source>
</evidence>
<dbReference type="Pfam" id="PF11625">
    <property type="entry name" value="DUF3253"/>
    <property type="match status" value="1"/>
</dbReference>